<dbReference type="OrthoDB" id="880459at2"/>
<evidence type="ECO:0000313" key="3">
    <source>
        <dbReference type="EMBL" id="MTG97784.1"/>
    </source>
</evidence>
<dbReference type="EMBL" id="WMJX01000010">
    <property type="protein sequence ID" value="MTG97784.1"/>
    <property type="molecule type" value="Genomic_DNA"/>
</dbReference>
<dbReference type="InterPro" id="IPR025485">
    <property type="entry name" value="DUF4377"/>
</dbReference>
<keyword evidence="4" id="KW-1185">Reference proteome</keyword>
<sequence length="134" mass="15186">MKKAILLIAISAMAFVSCKNNEKKEDTTVPNSEQKTEEVQPVAQQEEVQIEGTVTYIIADKLADCTGVGPMKCMQIKESKDAEWQFMYQGIEGFEYEEGFEYVVEVKRTELKNPPADAPSIRYTLVKLISKEKK</sequence>
<name>A0A6I3LIZ0_9FLAO</name>
<protein>
    <submittedName>
        <fullName evidence="3">DUF4377 domain-containing protein</fullName>
    </submittedName>
</protein>
<accession>A0A6I3LIZ0</accession>
<dbReference type="Proteomes" id="UP000438760">
    <property type="component" value="Unassembled WGS sequence"/>
</dbReference>
<dbReference type="RefSeq" id="WP_155091826.1">
    <property type="nucleotide sequence ID" value="NZ_CP102754.1"/>
</dbReference>
<reference evidence="3 4" key="1">
    <citation type="submission" date="2019-11" db="EMBL/GenBank/DDBJ databases">
        <title>Genome of Strain BIT-d1.</title>
        <authorList>
            <person name="Yang Y."/>
        </authorList>
    </citation>
    <scope>NUCLEOTIDE SEQUENCE [LARGE SCALE GENOMIC DNA]</scope>
    <source>
        <strain evidence="3 4">BIT-d1</strain>
    </source>
</reference>
<evidence type="ECO:0000313" key="4">
    <source>
        <dbReference type="Proteomes" id="UP000438760"/>
    </source>
</evidence>
<feature type="domain" description="DUF4377" evidence="2">
    <location>
        <begin position="58"/>
        <end position="131"/>
    </location>
</feature>
<evidence type="ECO:0000259" key="2">
    <source>
        <dbReference type="Pfam" id="PF14302"/>
    </source>
</evidence>
<feature type="region of interest" description="Disordered" evidence="1">
    <location>
        <begin position="22"/>
        <end position="44"/>
    </location>
</feature>
<dbReference type="Pfam" id="PF14302">
    <property type="entry name" value="DUF4377"/>
    <property type="match status" value="1"/>
</dbReference>
<dbReference type="AlphaFoldDB" id="A0A6I3LIZ0"/>
<organism evidence="3 4">
    <name type="scientific">Myroides albus</name>
    <dbReference type="NCBI Taxonomy" id="2562892"/>
    <lineage>
        <taxon>Bacteria</taxon>
        <taxon>Pseudomonadati</taxon>
        <taxon>Bacteroidota</taxon>
        <taxon>Flavobacteriia</taxon>
        <taxon>Flavobacteriales</taxon>
        <taxon>Flavobacteriaceae</taxon>
        <taxon>Myroides</taxon>
    </lineage>
</organism>
<gene>
    <name evidence="3" type="ORF">GJV76_06465</name>
</gene>
<evidence type="ECO:0000256" key="1">
    <source>
        <dbReference type="SAM" id="MobiDB-lite"/>
    </source>
</evidence>
<dbReference type="PROSITE" id="PS51257">
    <property type="entry name" value="PROKAR_LIPOPROTEIN"/>
    <property type="match status" value="1"/>
</dbReference>
<proteinExistence type="predicted"/>
<comment type="caution">
    <text evidence="3">The sequence shown here is derived from an EMBL/GenBank/DDBJ whole genome shotgun (WGS) entry which is preliminary data.</text>
</comment>